<evidence type="ECO:0000313" key="7">
    <source>
        <dbReference type="Proteomes" id="UP000246058"/>
    </source>
</evidence>
<comment type="similarity">
    <text evidence="1">Belongs to the LysR transcriptional regulatory family.</text>
</comment>
<feature type="domain" description="HTH lysR-type" evidence="5">
    <location>
        <begin position="1"/>
        <end position="57"/>
    </location>
</feature>
<dbReference type="AlphaFoldDB" id="A0A2U8VN30"/>
<evidence type="ECO:0000256" key="2">
    <source>
        <dbReference type="ARBA" id="ARBA00023015"/>
    </source>
</evidence>
<dbReference type="InterPro" id="IPR050950">
    <property type="entry name" value="HTH-type_LysR_regulators"/>
</dbReference>
<dbReference type="InterPro" id="IPR000847">
    <property type="entry name" value="LysR_HTH_N"/>
</dbReference>
<dbReference type="PROSITE" id="PS50931">
    <property type="entry name" value="HTH_LYSR"/>
    <property type="match status" value="1"/>
</dbReference>
<dbReference type="InterPro" id="IPR036390">
    <property type="entry name" value="WH_DNA-bd_sf"/>
</dbReference>
<dbReference type="InterPro" id="IPR005119">
    <property type="entry name" value="LysR_subst-bd"/>
</dbReference>
<dbReference type="Gene3D" id="1.10.10.10">
    <property type="entry name" value="Winged helix-like DNA-binding domain superfamily/Winged helix DNA-binding domain"/>
    <property type="match status" value="1"/>
</dbReference>
<dbReference type="Proteomes" id="UP000246058">
    <property type="component" value="Chromosome"/>
</dbReference>
<sequence>MIDKLDFLLALAREQHFGHAAEVCGVTQQTLSAGVKQLENRFGVQLVLRGSRFQGFTPEGERVLEWARRIVADARAMQEDISALRKGLTGHLRIAAIPTALPMVASLTTPYRARHPDVRLTVESTTSTDIFSLIENLEADAGLTYLDNEPLGRVIAVPLYRERYRLLTAAGGPYDDRASVTWAEIGRIPLCLLTPNMQNRRIIDQQIRAAGQEPATTLESNSMIVLMTHVRTLRWASVLPAILSDALGPMEGVRAIPITGPVLEHTIGLVAAKREPSTPMVTALVAIARGLTRTLDPTLDGTVYGLPPEL</sequence>
<accession>A0A2U8VN30</accession>
<evidence type="ECO:0000313" key="6">
    <source>
        <dbReference type="EMBL" id="AWN35015.1"/>
    </source>
</evidence>
<evidence type="ECO:0000256" key="3">
    <source>
        <dbReference type="ARBA" id="ARBA00023125"/>
    </source>
</evidence>
<dbReference type="KEGG" id="meti:DK427_04035"/>
<dbReference type="Pfam" id="PF00126">
    <property type="entry name" value="HTH_1"/>
    <property type="match status" value="1"/>
</dbReference>
<reference evidence="6 7" key="1">
    <citation type="submission" date="2018-05" db="EMBL/GenBank/DDBJ databases">
        <title>Complete Genome Sequence of Methylobacterium sp. 17Sr1-43.</title>
        <authorList>
            <person name="Srinivasan S."/>
        </authorList>
    </citation>
    <scope>NUCLEOTIDE SEQUENCE [LARGE SCALE GENOMIC DNA]</scope>
    <source>
        <strain evidence="6 7">17Sr1-43</strain>
    </source>
</reference>
<dbReference type="PANTHER" id="PTHR30419:SF31">
    <property type="entry name" value="BLR3139 PROTEIN"/>
    <property type="match status" value="1"/>
</dbReference>
<dbReference type="RefSeq" id="WP_109950146.1">
    <property type="nucleotide sequence ID" value="NZ_CP029551.1"/>
</dbReference>
<dbReference type="GO" id="GO:0003700">
    <property type="term" value="F:DNA-binding transcription factor activity"/>
    <property type="evidence" value="ECO:0007669"/>
    <property type="project" value="InterPro"/>
</dbReference>
<dbReference type="SUPFAM" id="SSF53850">
    <property type="entry name" value="Periplasmic binding protein-like II"/>
    <property type="match status" value="1"/>
</dbReference>
<keyword evidence="4" id="KW-0804">Transcription</keyword>
<dbReference type="SUPFAM" id="SSF46785">
    <property type="entry name" value="Winged helix' DNA-binding domain"/>
    <property type="match status" value="1"/>
</dbReference>
<dbReference type="EMBL" id="CP029551">
    <property type="protein sequence ID" value="AWN35015.1"/>
    <property type="molecule type" value="Genomic_DNA"/>
</dbReference>
<keyword evidence="3" id="KW-0238">DNA-binding</keyword>
<gene>
    <name evidence="6" type="ORF">DK427_04035</name>
</gene>
<dbReference type="GO" id="GO:0005829">
    <property type="term" value="C:cytosol"/>
    <property type="evidence" value="ECO:0007669"/>
    <property type="project" value="TreeGrafter"/>
</dbReference>
<organism evidence="6 7">
    <name type="scientific">Methylobacterium radiodurans</name>
    <dbReference type="NCBI Taxonomy" id="2202828"/>
    <lineage>
        <taxon>Bacteria</taxon>
        <taxon>Pseudomonadati</taxon>
        <taxon>Pseudomonadota</taxon>
        <taxon>Alphaproteobacteria</taxon>
        <taxon>Hyphomicrobiales</taxon>
        <taxon>Methylobacteriaceae</taxon>
        <taxon>Methylobacterium</taxon>
    </lineage>
</organism>
<dbReference type="GO" id="GO:0003677">
    <property type="term" value="F:DNA binding"/>
    <property type="evidence" value="ECO:0007669"/>
    <property type="project" value="UniProtKB-KW"/>
</dbReference>
<dbReference type="CDD" id="cd05466">
    <property type="entry name" value="PBP2_LTTR_substrate"/>
    <property type="match status" value="1"/>
</dbReference>
<dbReference type="Pfam" id="PF03466">
    <property type="entry name" value="LysR_substrate"/>
    <property type="match status" value="1"/>
</dbReference>
<protein>
    <submittedName>
        <fullName evidence="6">LysR family transcriptional regulator</fullName>
    </submittedName>
</protein>
<dbReference type="OrthoDB" id="9775392at2"/>
<proteinExistence type="inferred from homology"/>
<dbReference type="PANTHER" id="PTHR30419">
    <property type="entry name" value="HTH-TYPE TRANSCRIPTIONAL REGULATOR YBHD"/>
    <property type="match status" value="1"/>
</dbReference>
<evidence type="ECO:0000256" key="4">
    <source>
        <dbReference type="ARBA" id="ARBA00023163"/>
    </source>
</evidence>
<evidence type="ECO:0000259" key="5">
    <source>
        <dbReference type="PROSITE" id="PS50931"/>
    </source>
</evidence>
<dbReference type="Gene3D" id="3.40.190.290">
    <property type="match status" value="1"/>
</dbReference>
<keyword evidence="7" id="KW-1185">Reference proteome</keyword>
<keyword evidence="2" id="KW-0805">Transcription regulation</keyword>
<dbReference type="InterPro" id="IPR036388">
    <property type="entry name" value="WH-like_DNA-bd_sf"/>
</dbReference>
<evidence type="ECO:0000256" key="1">
    <source>
        <dbReference type="ARBA" id="ARBA00009437"/>
    </source>
</evidence>
<name>A0A2U8VN30_9HYPH</name>
<dbReference type="FunFam" id="1.10.10.10:FF:000001">
    <property type="entry name" value="LysR family transcriptional regulator"/>
    <property type="match status" value="1"/>
</dbReference>